<proteinExistence type="evidence at transcript level"/>
<accession>W8BD50</accession>
<sequence length="124" mass="14130">MRKFKVKNRVKRMNFESSNESTTFRNLLYAICNCEITDHLATQIYKNWNKVENPDTKVPYYNELTLSANNIISNEVNNNNLERVSKNSVSPCAKSNIQSVLVNQLLSPFSPHLTSKMSGVLTTS</sequence>
<dbReference type="AlphaFoldDB" id="W8BD50"/>
<name>W8BD50_CERCA</name>
<evidence type="ECO:0000313" key="1">
    <source>
        <dbReference type="EMBL" id="JAB96597.1"/>
    </source>
</evidence>
<reference evidence="1" key="1">
    <citation type="submission" date="2013-07" db="EMBL/GenBank/DDBJ databases">
        <authorList>
            <person name="Geib S."/>
        </authorList>
    </citation>
    <scope>NUCLEOTIDE SEQUENCE</scope>
</reference>
<dbReference type="EMBL" id="GAMC01009958">
    <property type="protein sequence ID" value="JAB96597.1"/>
    <property type="molecule type" value="mRNA"/>
</dbReference>
<dbReference type="OrthoDB" id="10071381at2759"/>
<protein>
    <submittedName>
        <fullName evidence="1">Uncharacterized protein</fullName>
    </submittedName>
</protein>
<organism evidence="1">
    <name type="scientific">Ceratitis capitata</name>
    <name type="common">Mediterranean fruit fly</name>
    <name type="synonym">Tephritis capitata</name>
    <dbReference type="NCBI Taxonomy" id="7213"/>
    <lineage>
        <taxon>Eukaryota</taxon>
        <taxon>Metazoa</taxon>
        <taxon>Ecdysozoa</taxon>
        <taxon>Arthropoda</taxon>
        <taxon>Hexapoda</taxon>
        <taxon>Insecta</taxon>
        <taxon>Pterygota</taxon>
        <taxon>Neoptera</taxon>
        <taxon>Endopterygota</taxon>
        <taxon>Diptera</taxon>
        <taxon>Brachycera</taxon>
        <taxon>Muscomorpha</taxon>
        <taxon>Tephritoidea</taxon>
        <taxon>Tephritidae</taxon>
        <taxon>Ceratitis</taxon>
        <taxon>Ceratitis</taxon>
    </lineage>
</organism>
<reference evidence="1" key="2">
    <citation type="journal article" date="2014" name="BMC Genomics">
        <title>A genomic perspective to assessing quality of mass-reared SIT flies used in Mediterranean fruit fly (Ceratitis capitata) eradication in California.</title>
        <authorList>
            <person name="Calla B."/>
            <person name="Hall B."/>
            <person name="Hou S."/>
            <person name="Geib S.M."/>
        </authorList>
    </citation>
    <scope>NUCLEOTIDE SEQUENCE</scope>
</reference>